<accession>A0A1N6FF71</accession>
<proteinExistence type="predicted"/>
<evidence type="ECO:0000259" key="11">
    <source>
        <dbReference type="Pfam" id="PF07219"/>
    </source>
</evidence>
<evidence type="ECO:0000256" key="6">
    <source>
        <dbReference type="ARBA" id="ARBA00022692"/>
    </source>
</evidence>
<feature type="domain" description="HemY N-terminal" evidence="11">
    <location>
        <begin position="26"/>
        <end position="128"/>
    </location>
</feature>
<dbReference type="InterPro" id="IPR010817">
    <property type="entry name" value="HemY_N"/>
</dbReference>
<dbReference type="SUPFAM" id="SSF48452">
    <property type="entry name" value="TPR-like"/>
    <property type="match status" value="1"/>
</dbReference>
<evidence type="ECO:0000256" key="8">
    <source>
        <dbReference type="ARBA" id="ARBA00023136"/>
    </source>
</evidence>
<evidence type="ECO:0000256" key="7">
    <source>
        <dbReference type="ARBA" id="ARBA00022989"/>
    </source>
</evidence>
<evidence type="ECO:0000256" key="2">
    <source>
        <dbReference type="ARBA" id="ARBA00004429"/>
    </source>
</evidence>
<evidence type="ECO:0000313" key="12">
    <source>
        <dbReference type="EMBL" id="SIN93905.1"/>
    </source>
</evidence>
<keyword evidence="9" id="KW-0627">Porphyrin biosynthesis</keyword>
<dbReference type="GO" id="GO:0042168">
    <property type="term" value="P:heme metabolic process"/>
    <property type="evidence" value="ECO:0007669"/>
    <property type="project" value="InterPro"/>
</dbReference>
<organism evidence="12 13">
    <name type="scientific">Nitrosomonas cryotolerans ATCC 49181</name>
    <dbReference type="NCBI Taxonomy" id="1131553"/>
    <lineage>
        <taxon>Bacteria</taxon>
        <taxon>Pseudomonadati</taxon>
        <taxon>Pseudomonadota</taxon>
        <taxon>Betaproteobacteria</taxon>
        <taxon>Nitrosomonadales</taxon>
        <taxon>Nitrosomonadaceae</taxon>
        <taxon>Nitrosomonas</taxon>
    </lineage>
</organism>
<keyword evidence="4" id="KW-1003">Cell membrane</keyword>
<comment type="pathway">
    <text evidence="3">Porphyrin-containing compound metabolism; protoheme biosynthesis.</text>
</comment>
<dbReference type="Gene3D" id="1.25.40.10">
    <property type="entry name" value="Tetratricopeptide repeat domain"/>
    <property type="match status" value="1"/>
</dbReference>
<keyword evidence="7 10" id="KW-1133">Transmembrane helix</keyword>
<dbReference type="Proteomes" id="UP000185062">
    <property type="component" value="Unassembled WGS sequence"/>
</dbReference>
<dbReference type="InterPro" id="IPR011990">
    <property type="entry name" value="TPR-like_helical_dom_sf"/>
</dbReference>
<dbReference type="RefSeq" id="WP_028461275.1">
    <property type="nucleotide sequence ID" value="NZ_FSRO01000001.1"/>
</dbReference>
<evidence type="ECO:0000256" key="10">
    <source>
        <dbReference type="SAM" id="Phobius"/>
    </source>
</evidence>
<keyword evidence="5" id="KW-0997">Cell inner membrane</keyword>
<comment type="subcellular location">
    <subcellularLocation>
        <location evidence="2">Cell inner membrane</location>
        <topology evidence="2">Multi-pass membrane protein</topology>
    </subcellularLocation>
</comment>
<feature type="transmembrane region" description="Helical" evidence="10">
    <location>
        <begin position="44"/>
        <end position="66"/>
    </location>
</feature>
<dbReference type="STRING" id="44575.SAMN05216419_101043"/>
<evidence type="ECO:0000313" key="13">
    <source>
        <dbReference type="Proteomes" id="UP000185062"/>
    </source>
</evidence>
<evidence type="ECO:0000256" key="9">
    <source>
        <dbReference type="ARBA" id="ARBA00023244"/>
    </source>
</evidence>
<name>A0A1N6FF71_9PROT</name>
<keyword evidence="13" id="KW-1185">Reference proteome</keyword>
<comment type="function">
    <text evidence="1">Involved in a late step of protoheme IX synthesis.</text>
</comment>
<dbReference type="EMBL" id="FSRO01000001">
    <property type="protein sequence ID" value="SIN93905.1"/>
    <property type="molecule type" value="Genomic_DNA"/>
</dbReference>
<keyword evidence="6 10" id="KW-0812">Transmembrane</keyword>
<dbReference type="Pfam" id="PF07219">
    <property type="entry name" value="HemY_N"/>
    <property type="match status" value="1"/>
</dbReference>
<dbReference type="NCBIfam" id="TIGR00540">
    <property type="entry name" value="TPR_hemY_coli"/>
    <property type="match status" value="1"/>
</dbReference>
<dbReference type="InterPro" id="IPR005254">
    <property type="entry name" value="Heme_biosyn_assoc_TPR_pro"/>
</dbReference>
<dbReference type="UniPathway" id="UPA00252"/>
<gene>
    <name evidence="12" type="ORF">SAMN02743940_0227</name>
</gene>
<dbReference type="GO" id="GO:0006779">
    <property type="term" value="P:porphyrin-containing compound biosynthetic process"/>
    <property type="evidence" value="ECO:0007669"/>
    <property type="project" value="UniProtKB-KW"/>
</dbReference>
<dbReference type="eggNOG" id="COG3071">
    <property type="taxonomic scope" value="Bacteria"/>
</dbReference>
<keyword evidence="8 10" id="KW-0472">Membrane</keyword>
<evidence type="ECO:0000256" key="4">
    <source>
        <dbReference type="ARBA" id="ARBA00022475"/>
    </source>
</evidence>
<evidence type="ECO:0000256" key="1">
    <source>
        <dbReference type="ARBA" id="ARBA00002962"/>
    </source>
</evidence>
<protein>
    <submittedName>
        <fullName evidence="12">HemY protein</fullName>
    </submittedName>
</protein>
<dbReference type="GO" id="GO:0005886">
    <property type="term" value="C:plasma membrane"/>
    <property type="evidence" value="ECO:0007669"/>
    <property type="project" value="UniProtKB-SubCell"/>
</dbReference>
<dbReference type="AlphaFoldDB" id="A0A1N6FF71"/>
<evidence type="ECO:0000256" key="3">
    <source>
        <dbReference type="ARBA" id="ARBA00004744"/>
    </source>
</evidence>
<sequence length="391" mass="44156">MRLILWLLALFAAAVTVTFAAKYNTGHVLLVLSPYQVELSLNIFIMALLVAFFIFYFLLRLILGLFGFNQRHRHKKADEMMLTGLKAFFEGDYIKAKRSASTALKLADAPTMKVINAVIAARSAHKLGAFKLRDEFLSLAEKGAPEERTVRLVTQTELLLNETRYEEALNVLQTLYSTGGLQQTAVLQLELEAQQQAKNWDAVLDLIYLLEKRHPFNKASIEQLKLIAHLENIQLKASDPQLLNKYWQNLTTIEKRNSKLAVAATRAYISQGDCATAHHIIEQYVDVEWNSELITLYAECLDYHVNRQIECAEVWLKSQPNNAHLLLTLGKLCAHCELWGKAQNYLEASLSVEPGHAAHLALAQLSEKLGKHELAMSHYNKGLGFTLEQLS</sequence>
<reference evidence="12 13" key="1">
    <citation type="submission" date="2016-12" db="EMBL/GenBank/DDBJ databases">
        <authorList>
            <person name="Song W.-J."/>
            <person name="Kurnit D.M."/>
        </authorList>
    </citation>
    <scope>NUCLEOTIDE SEQUENCE [LARGE SCALE GENOMIC DNA]</scope>
    <source>
        <strain evidence="12 13">ATCC 49181</strain>
    </source>
</reference>
<evidence type="ECO:0000256" key="5">
    <source>
        <dbReference type="ARBA" id="ARBA00022519"/>
    </source>
</evidence>